<evidence type="ECO:0000256" key="2">
    <source>
        <dbReference type="ARBA" id="ARBA00004746"/>
    </source>
</evidence>
<evidence type="ECO:0000256" key="8">
    <source>
        <dbReference type="ARBA" id="ARBA00047715"/>
    </source>
</evidence>
<dbReference type="Gene3D" id="3.90.1150.10">
    <property type="entry name" value="Aspartate Aminotransferase, domain 1"/>
    <property type="match status" value="1"/>
</dbReference>
<feature type="binding site" evidence="9">
    <location>
        <position position="201"/>
    </location>
    <ligand>
        <name>pyridoxal 5'-phosphate</name>
        <dbReference type="ChEBI" id="CHEBI:597326"/>
    </ligand>
</feature>
<evidence type="ECO:0000256" key="1">
    <source>
        <dbReference type="ARBA" id="ARBA00001933"/>
    </source>
</evidence>
<dbReference type="HAMAP" id="MF_01693">
    <property type="entry name" value="BioF_aminotrans_2"/>
    <property type="match status" value="1"/>
</dbReference>
<feature type="binding site" evidence="9">
    <location>
        <position position="375"/>
    </location>
    <ligand>
        <name>substrate</name>
    </ligand>
</feature>
<reference evidence="13" key="1">
    <citation type="journal article" date="2014" name="Int. J. Syst. Evol. Microbiol.">
        <title>Complete genome sequence of Corynebacterium casei LMG S-19264T (=DSM 44701T), isolated from a smear-ripened cheese.</title>
        <authorList>
            <consortium name="US DOE Joint Genome Institute (JGI-PGF)"/>
            <person name="Walter F."/>
            <person name="Albersmeier A."/>
            <person name="Kalinowski J."/>
            <person name="Ruckert C."/>
        </authorList>
    </citation>
    <scope>NUCLEOTIDE SEQUENCE</scope>
    <source>
        <strain evidence="13">CGMCC 1.15425</strain>
    </source>
</reference>
<comment type="similarity">
    <text evidence="3 9">Belongs to the class-II pyridoxal-phosphate-dependent aminotransferase family. BioF subfamily.</text>
</comment>
<dbReference type="InterPro" id="IPR004839">
    <property type="entry name" value="Aminotransferase_I/II_large"/>
</dbReference>
<organism evidence="13 14">
    <name type="scientific">Pseudohongiella nitratireducens</name>
    <dbReference type="NCBI Taxonomy" id="1768907"/>
    <lineage>
        <taxon>Bacteria</taxon>
        <taxon>Pseudomonadati</taxon>
        <taxon>Pseudomonadota</taxon>
        <taxon>Gammaproteobacteria</taxon>
        <taxon>Pseudomonadales</taxon>
        <taxon>Pseudohongiellaceae</taxon>
        <taxon>Pseudohongiella</taxon>
    </lineage>
</organism>
<dbReference type="InterPro" id="IPR001917">
    <property type="entry name" value="Aminotrans_II_pyridoxalP_BS"/>
</dbReference>
<evidence type="ECO:0000313" key="13">
    <source>
        <dbReference type="EMBL" id="GFZ75958.1"/>
    </source>
</evidence>
<dbReference type="PANTHER" id="PTHR13693">
    <property type="entry name" value="CLASS II AMINOTRANSFERASE/8-AMINO-7-OXONONANOATE SYNTHASE"/>
    <property type="match status" value="1"/>
</dbReference>
<dbReference type="EMBL" id="BMIY01000007">
    <property type="protein sequence ID" value="GFZ75958.1"/>
    <property type="molecule type" value="Genomic_DNA"/>
</dbReference>
<feature type="binding site" evidence="9">
    <location>
        <position position="154"/>
    </location>
    <ligand>
        <name>substrate</name>
    </ligand>
</feature>
<dbReference type="AlphaFoldDB" id="A0A916QL51"/>
<feature type="binding site" evidence="9">
    <location>
        <position position="41"/>
    </location>
    <ligand>
        <name>substrate</name>
    </ligand>
</feature>
<evidence type="ECO:0000256" key="3">
    <source>
        <dbReference type="ARBA" id="ARBA00010008"/>
    </source>
</evidence>
<comment type="pathway">
    <text evidence="2 9">Cofactor biosynthesis; biotin biosynthesis.</text>
</comment>
<dbReference type="GO" id="GO:0008710">
    <property type="term" value="F:8-amino-7-oxononanoate synthase activity"/>
    <property type="evidence" value="ECO:0007669"/>
    <property type="project" value="UniProtKB-UniRule"/>
</dbReference>
<dbReference type="EC" id="2.3.1.47" evidence="9"/>
<evidence type="ECO:0000256" key="4">
    <source>
        <dbReference type="ARBA" id="ARBA00011738"/>
    </source>
</evidence>
<dbReference type="InterPro" id="IPR050087">
    <property type="entry name" value="AON_synthase_class-II"/>
</dbReference>
<dbReference type="Proteomes" id="UP000627715">
    <property type="component" value="Unassembled WGS sequence"/>
</dbReference>
<evidence type="ECO:0000256" key="9">
    <source>
        <dbReference type="HAMAP-Rule" id="MF_01693"/>
    </source>
</evidence>
<dbReference type="GO" id="GO:0009102">
    <property type="term" value="P:biotin biosynthetic process"/>
    <property type="evidence" value="ECO:0007669"/>
    <property type="project" value="UniProtKB-UniRule"/>
</dbReference>
<comment type="catalytic activity">
    <reaction evidence="8 9">
        <text>6-carboxyhexanoyl-[ACP] + L-alanine + H(+) = (8S)-8-amino-7-oxononanoate + holo-[ACP] + CO2</text>
        <dbReference type="Rhea" id="RHEA:42288"/>
        <dbReference type="Rhea" id="RHEA-COMP:9685"/>
        <dbReference type="Rhea" id="RHEA-COMP:9955"/>
        <dbReference type="ChEBI" id="CHEBI:15378"/>
        <dbReference type="ChEBI" id="CHEBI:16526"/>
        <dbReference type="ChEBI" id="CHEBI:57972"/>
        <dbReference type="ChEBI" id="CHEBI:64479"/>
        <dbReference type="ChEBI" id="CHEBI:78846"/>
        <dbReference type="ChEBI" id="CHEBI:149468"/>
        <dbReference type="EC" id="2.3.1.47"/>
    </reaction>
</comment>
<comment type="subunit">
    <text evidence="4 9">Homodimer.</text>
</comment>
<feature type="compositionally biased region" description="Polar residues" evidence="11">
    <location>
        <begin position="7"/>
        <end position="20"/>
    </location>
</feature>
<feature type="binding site" evidence="9">
    <location>
        <position position="258"/>
    </location>
    <ligand>
        <name>pyridoxal 5'-phosphate</name>
        <dbReference type="ChEBI" id="CHEBI:597326"/>
    </ligand>
</feature>
<feature type="binding site" evidence="9">
    <location>
        <position position="229"/>
    </location>
    <ligand>
        <name>pyridoxal 5'-phosphate</name>
        <dbReference type="ChEBI" id="CHEBI:597326"/>
    </ligand>
</feature>
<dbReference type="GO" id="GO:0030170">
    <property type="term" value="F:pyridoxal phosphate binding"/>
    <property type="evidence" value="ECO:0007669"/>
    <property type="project" value="UniProtKB-UniRule"/>
</dbReference>
<evidence type="ECO:0000256" key="7">
    <source>
        <dbReference type="ARBA" id="ARBA00022898"/>
    </source>
</evidence>
<comment type="function">
    <text evidence="9">Catalyzes the decarboxylative condensation of pimeloyl-[acyl-carrier protein] and L-alanine to produce 8-amino-7-oxononanoate (AON), [acyl-carrier protein], and carbon dioxide.</text>
</comment>
<feature type="region of interest" description="Disordered" evidence="11">
    <location>
        <begin position="1"/>
        <end position="21"/>
    </location>
</feature>
<gene>
    <name evidence="9 13" type="primary">bioF</name>
    <name evidence="13" type="ORF">GCM10011403_18380</name>
</gene>
<feature type="modified residue" description="N6-(pyridoxal phosphate)lysine" evidence="9 10">
    <location>
        <position position="261"/>
    </location>
</feature>
<dbReference type="InterPro" id="IPR015422">
    <property type="entry name" value="PyrdxlP-dep_Trfase_small"/>
</dbReference>
<reference evidence="13" key="2">
    <citation type="submission" date="2020-09" db="EMBL/GenBank/DDBJ databases">
        <authorList>
            <person name="Sun Q."/>
            <person name="Zhou Y."/>
        </authorList>
    </citation>
    <scope>NUCLEOTIDE SEQUENCE</scope>
    <source>
        <strain evidence="13">CGMCC 1.15425</strain>
    </source>
</reference>
<dbReference type="OrthoDB" id="9807157at2"/>
<evidence type="ECO:0000256" key="5">
    <source>
        <dbReference type="ARBA" id="ARBA00022679"/>
    </source>
</evidence>
<proteinExistence type="inferred from homology"/>
<dbReference type="SUPFAM" id="SSF53383">
    <property type="entry name" value="PLP-dependent transferases"/>
    <property type="match status" value="1"/>
</dbReference>
<dbReference type="Pfam" id="PF00155">
    <property type="entry name" value="Aminotran_1_2"/>
    <property type="match status" value="1"/>
</dbReference>
<comment type="cofactor">
    <cofactor evidence="1 9 10">
        <name>pyridoxal 5'-phosphate</name>
        <dbReference type="ChEBI" id="CHEBI:597326"/>
    </cofactor>
</comment>
<dbReference type="InterPro" id="IPR015424">
    <property type="entry name" value="PyrdxlP-dep_Trfase"/>
</dbReference>
<dbReference type="PROSITE" id="PS00599">
    <property type="entry name" value="AA_TRANSFER_CLASS_2"/>
    <property type="match status" value="1"/>
</dbReference>
<dbReference type="InterPro" id="IPR015421">
    <property type="entry name" value="PyrdxlP-dep_Trfase_major"/>
</dbReference>
<evidence type="ECO:0000256" key="10">
    <source>
        <dbReference type="PIRSR" id="PIRSR604723-51"/>
    </source>
</evidence>
<dbReference type="InterPro" id="IPR022834">
    <property type="entry name" value="AONS_Proteobacteria"/>
</dbReference>
<sequence>MSLVEPASQTGQESQGSRASQRLKAELQQKLQYRAEQNLLRQVLQRCGPCQPDSLFGDGQKRVNFCSNDYLGLASHPDVIRAMQVAAEQYGVGSGASHLVTGHCRVHDELAEALADFCGRQKAMLFSTGYMANVGVINALTNPGAPIFQDALNHASLLDGGWLSRGDSRRFAHRDTKDLEAMLIRHHCDSRALIITDGVFSMDGDLAPLPEQVALADKYQATLIVDDAHGIGCLGDTGAGTLSHFGLSASDVPVLVGTLGKSLGTAGAFVAGDEVLIDYLTQFARTHIYTTAMPPPLAAATIAALACLRSETWRQQRLQSLVMRFQQDVANLGLNILPSQTPVQAIVLGEADRAVKASEYLREQGVQVSAIRPPTVPADSARLRVTFSAAHTDEHYERLLDALASLPDDLRG</sequence>
<keyword evidence="5 9" id="KW-0808">Transferase</keyword>
<evidence type="ECO:0000256" key="11">
    <source>
        <dbReference type="SAM" id="MobiDB-lite"/>
    </source>
</evidence>
<keyword evidence="7 9" id="KW-0663">Pyridoxal phosphate</keyword>
<keyword evidence="14" id="KW-1185">Reference proteome</keyword>
<dbReference type="NCBIfam" id="TIGR00858">
    <property type="entry name" value="bioF"/>
    <property type="match status" value="1"/>
</dbReference>
<feature type="domain" description="Aminotransferase class I/classII large" evidence="12">
    <location>
        <begin position="63"/>
        <end position="403"/>
    </location>
</feature>
<dbReference type="Gene3D" id="3.40.640.10">
    <property type="entry name" value="Type I PLP-dependent aspartate aminotransferase-like (Major domain)"/>
    <property type="match status" value="1"/>
</dbReference>
<keyword evidence="6 9" id="KW-0093">Biotin biosynthesis</keyword>
<dbReference type="CDD" id="cd06454">
    <property type="entry name" value="KBL_like"/>
    <property type="match status" value="1"/>
</dbReference>
<protein>
    <recommendedName>
        <fullName evidence="9">8-amino-7-oxononanoate synthase</fullName>
        <shortName evidence="9">AONS</shortName>
        <ecNumber evidence="9">2.3.1.47</ecNumber>
    </recommendedName>
    <alternativeName>
        <fullName evidence="9">7-keto-8-amino-pelargonic acid synthase</fullName>
        <shortName evidence="9">7-KAP synthase</shortName>
        <shortName evidence="9">KAPA synthase</shortName>
    </alternativeName>
    <alternativeName>
        <fullName evidence="9">8-amino-7-ketopelargonate synthase</fullName>
    </alternativeName>
</protein>
<dbReference type="PANTHER" id="PTHR13693:SF100">
    <property type="entry name" value="8-AMINO-7-OXONONANOATE SYNTHASE"/>
    <property type="match status" value="1"/>
</dbReference>
<evidence type="ECO:0000313" key="14">
    <source>
        <dbReference type="Proteomes" id="UP000627715"/>
    </source>
</evidence>
<comment type="caution">
    <text evidence="13">The sequence shown here is derived from an EMBL/GenBank/DDBJ whole genome shotgun (WGS) entry which is preliminary data.</text>
</comment>
<name>A0A916QL51_9GAMM</name>
<accession>A0A916QL51</accession>
<evidence type="ECO:0000256" key="6">
    <source>
        <dbReference type="ARBA" id="ARBA00022756"/>
    </source>
</evidence>
<feature type="binding site" evidence="9">
    <location>
        <begin position="129"/>
        <end position="130"/>
    </location>
    <ligand>
        <name>pyridoxal 5'-phosphate</name>
        <dbReference type="ChEBI" id="CHEBI:597326"/>
    </ligand>
</feature>
<dbReference type="InterPro" id="IPR004723">
    <property type="entry name" value="AONS_Archaea/Proteobacteria"/>
</dbReference>
<evidence type="ECO:0000259" key="12">
    <source>
        <dbReference type="Pfam" id="PF00155"/>
    </source>
</evidence>